<feature type="region of interest" description="Disordered" evidence="1">
    <location>
        <begin position="1"/>
        <end position="58"/>
    </location>
</feature>
<comment type="caution">
    <text evidence="2">The sequence shown here is derived from an EMBL/GenBank/DDBJ whole genome shotgun (WGS) entry which is preliminary data.</text>
</comment>
<protein>
    <submittedName>
        <fullName evidence="2">Uncharacterized protein</fullName>
    </submittedName>
</protein>
<dbReference type="GeneID" id="80914785"/>
<evidence type="ECO:0000313" key="3">
    <source>
        <dbReference type="Proteomes" id="UP001140513"/>
    </source>
</evidence>
<feature type="compositionally biased region" description="Basic and acidic residues" evidence="1">
    <location>
        <begin position="1"/>
        <end position="10"/>
    </location>
</feature>
<evidence type="ECO:0000313" key="2">
    <source>
        <dbReference type="EMBL" id="KAJ4347315.1"/>
    </source>
</evidence>
<evidence type="ECO:0000256" key="1">
    <source>
        <dbReference type="SAM" id="MobiDB-lite"/>
    </source>
</evidence>
<organism evidence="2 3">
    <name type="scientific">Didymosphaeria variabile</name>
    <dbReference type="NCBI Taxonomy" id="1932322"/>
    <lineage>
        <taxon>Eukaryota</taxon>
        <taxon>Fungi</taxon>
        <taxon>Dikarya</taxon>
        <taxon>Ascomycota</taxon>
        <taxon>Pezizomycotina</taxon>
        <taxon>Dothideomycetes</taxon>
        <taxon>Pleosporomycetidae</taxon>
        <taxon>Pleosporales</taxon>
        <taxon>Massarineae</taxon>
        <taxon>Didymosphaeriaceae</taxon>
        <taxon>Didymosphaeria</taxon>
    </lineage>
</organism>
<feature type="compositionally biased region" description="Basic and acidic residues" evidence="1">
    <location>
        <begin position="32"/>
        <end position="46"/>
    </location>
</feature>
<keyword evidence="3" id="KW-1185">Reference proteome</keyword>
<sequence>MANITHKDETVALQQVPLLPEPPPEISVPQNDKVHTEEQSSNKDQAETPATGPPGYGRFVDVESSDVVIGTIGTNVAGGLWQKVKSNRCHVSAIGPTDFAGIALLLDKLSHAS</sequence>
<name>A0A9W9C687_9PLEO</name>
<dbReference type="RefSeq" id="XP_056067115.1">
    <property type="nucleotide sequence ID" value="XM_056219988.1"/>
</dbReference>
<proteinExistence type="predicted"/>
<dbReference type="AlphaFoldDB" id="A0A9W9C687"/>
<dbReference type="Proteomes" id="UP001140513">
    <property type="component" value="Unassembled WGS sequence"/>
</dbReference>
<accession>A0A9W9C687</accession>
<reference evidence="2" key="1">
    <citation type="submission" date="2022-10" db="EMBL/GenBank/DDBJ databases">
        <title>Tapping the CABI collections for fungal endophytes: first genome assemblies for Collariella, Neodidymelliopsis, Ascochyta clinopodiicola, Didymella pomorum, Didymosphaeria variabile, Neocosmospora piperis and Neocucurbitaria cava.</title>
        <authorList>
            <person name="Hill R."/>
        </authorList>
    </citation>
    <scope>NUCLEOTIDE SEQUENCE</scope>
    <source>
        <strain evidence="2">IMI 356815</strain>
    </source>
</reference>
<dbReference type="EMBL" id="JAPEUX010000008">
    <property type="protein sequence ID" value="KAJ4347315.1"/>
    <property type="molecule type" value="Genomic_DNA"/>
</dbReference>
<gene>
    <name evidence="2" type="ORF">N0V89_011255</name>
</gene>